<dbReference type="EMBL" id="BQNJ01000001">
    <property type="protein sequence ID" value="GKG99103.1"/>
    <property type="molecule type" value="Genomic_DNA"/>
</dbReference>
<name>A0AA37JDN1_9FIRM</name>
<feature type="coiled-coil region" evidence="2">
    <location>
        <begin position="3"/>
        <end position="46"/>
    </location>
</feature>
<protein>
    <recommendedName>
        <fullName evidence="3">Phage capsid-like C-terminal domain-containing protein</fullName>
    </recommendedName>
</protein>
<dbReference type="Pfam" id="PF05065">
    <property type="entry name" value="Phage_capsid"/>
    <property type="match status" value="1"/>
</dbReference>
<dbReference type="NCBIfam" id="TIGR01554">
    <property type="entry name" value="major_cap_HK97"/>
    <property type="match status" value="1"/>
</dbReference>
<keyword evidence="2" id="KW-0175">Coiled coil</keyword>
<comment type="caution">
    <text evidence="4">The sequence shown here is derived from an EMBL/GenBank/DDBJ whole genome shotgun (WGS) entry which is preliminary data.</text>
</comment>
<evidence type="ECO:0000313" key="4">
    <source>
        <dbReference type="EMBL" id="GKG99103.1"/>
    </source>
</evidence>
<organism evidence="4 5">
    <name type="scientific">Hungatella hathewayi</name>
    <dbReference type="NCBI Taxonomy" id="154046"/>
    <lineage>
        <taxon>Bacteria</taxon>
        <taxon>Bacillati</taxon>
        <taxon>Bacillota</taxon>
        <taxon>Clostridia</taxon>
        <taxon>Lachnospirales</taxon>
        <taxon>Lachnospiraceae</taxon>
        <taxon>Hungatella</taxon>
    </lineage>
</organism>
<proteinExistence type="predicted"/>
<evidence type="ECO:0000256" key="1">
    <source>
        <dbReference type="ARBA" id="ARBA00004328"/>
    </source>
</evidence>
<dbReference type="Proteomes" id="UP001055091">
    <property type="component" value="Unassembled WGS sequence"/>
</dbReference>
<evidence type="ECO:0000256" key="2">
    <source>
        <dbReference type="SAM" id="Coils"/>
    </source>
</evidence>
<dbReference type="AlphaFoldDB" id="A0AA37JDN1"/>
<sequence>MNRKEYEEKRQALINEAETFINEGKLEEANKKMEAVTELDKNFEAAAKAEANLRALSTPPLPLSGVGDGASFGRGDGESSEDMYDSVEYRKAFMNYVLKGTAIPEKFRNASATTKTTDVGSVISPTVVNRIVEKMESMGMLLPLVTRTSFAAGATVPTSSVKPVATWVAEGGTSDKQKKTTGQIDIKGYKLRCAIAMTLETTVMSLQVFETVFVKSVSEAMVKAQETAFISGTGVGQPKGVLTETVEASHNIDLAVNADPTYQTLVEAEAALDLAYENGAVWNMTKKTFMKFIGMVDTNKQPIARVNYGINGKPERTLLGRRVVLNDYMTSLGASIEADTVVAFLFDWSDYMFNTNYNMVVKSYEDNDTEDQITKAVMICDGKVIDKNSLVTITKKKASA</sequence>
<accession>A0AA37JDN1</accession>
<comment type="subcellular location">
    <subcellularLocation>
        <location evidence="1">Virion</location>
    </subcellularLocation>
</comment>
<evidence type="ECO:0000259" key="3">
    <source>
        <dbReference type="Pfam" id="PF05065"/>
    </source>
</evidence>
<dbReference type="RefSeq" id="WP_195522075.1">
    <property type="nucleotide sequence ID" value="NZ_BQNJ01000001.1"/>
</dbReference>
<gene>
    <name evidence="4" type="ORF">CE91St55_10850</name>
</gene>
<dbReference type="InterPro" id="IPR054612">
    <property type="entry name" value="Phage_capsid-like_C"/>
</dbReference>
<dbReference type="SUPFAM" id="SSF56563">
    <property type="entry name" value="Major capsid protein gp5"/>
    <property type="match status" value="1"/>
</dbReference>
<dbReference type="InterPro" id="IPR024455">
    <property type="entry name" value="Phage_capsid"/>
</dbReference>
<evidence type="ECO:0000313" key="5">
    <source>
        <dbReference type="Proteomes" id="UP001055091"/>
    </source>
</evidence>
<feature type="domain" description="Phage capsid-like C-terminal" evidence="3">
    <location>
        <begin position="120"/>
        <end position="393"/>
    </location>
</feature>
<reference evidence="4" key="1">
    <citation type="submission" date="2022-01" db="EMBL/GenBank/DDBJ databases">
        <title>Novel bile acid biosynthetic pathways are enriched in the microbiome of centenarians.</title>
        <authorList>
            <person name="Sato Y."/>
            <person name="Atarashi K."/>
            <person name="Plichta R.D."/>
            <person name="Arai Y."/>
            <person name="Sasajima S."/>
            <person name="Kearney M.S."/>
            <person name="Suda W."/>
            <person name="Takeshita K."/>
            <person name="Sasaki T."/>
            <person name="Okamoto S."/>
            <person name="Skelly N.A."/>
            <person name="Okamura Y."/>
            <person name="Vlamakis H."/>
            <person name="Li Y."/>
            <person name="Tanoue T."/>
            <person name="Takei H."/>
            <person name="Nittono H."/>
            <person name="Narushima S."/>
            <person name="Irie J."/>
            <person name="Itoh H."/>
            <person name="Moriya K."/>
            <person name="Sugiura Y."/>
            <person name="Suematsu M."/>
            <person name="Moritoki N."/>
            <person name="Shibata S."/>
            <person name="Littman R.D."/>
            <person name="Fischbach A.M."/>
            <person name="Uwamino Y."/>
            <person name="Inoue T."/>
            <person name="Honda A."/>
            <person name="Hattori M."/>
            <person name="Murai T."/>
            <person name="Xavier J.R."/>
            <person name="Hirose N."/>
            <person name="Honda K."/>
        </authorList>
    </citation>
    <scope>NUCLEOTIDE SEQUENCE</scope>
    <source>
        <strain evidence="4">CE91-St55</strain>
    </source>
</reference>